<dbReference type="Proteomes" id="UP001194714">
    <property type="component" value="Unassembled WGS sequence"/>
</dbReference>
<name>A0ABS0AZT7_9BACT</name>
<gene>
    <name evidence="1" type="ORF">NEPTK9_000489</name>
</gene>
<evidence type="ECO:0000313" key="2">
    <source>
        <dbReference type="Proteomes" id="UP001194714"/>
    </source>
</evidence>
<sequence>MPGIYTRCQEKIENNKWPVVIGGFAANGLSVGNKGWGINVYGVAAARFFC</sequence>
<accession>A0ABS0AZT7</accession>
<comment type="caution">
    <text evidence="1">The sequence shown here is derived from an EMBL/GenBank/DDBJ whole genome shotgun (WGS) entry which is preliminary data.</text>
</comment>
<reference evidence="1 2" key="1">
    <citation type="submission" date="2020-01" db="EMBL/GenBank/DDBJ databases">
        <title>Draft genome sequence of Cand. Neptunochlamydia vexilliferae K9.</title>
        <authorList>
            <person name="Schulz F."/>
            <person name="Koestlbacher S."/>
            <person name="Wascher F."/>
            <person name="Pizzetti I."/>
            <person name="Horn M."/>
        </authorList>
    </citation>
    <scope>NUCLEOTIDE SEQUENCE [LARGE SCALE GENOMIC DNA]</scope>
    <source>
        <strain evidence="1 2">K9</strain>
    </source>
</reference>
<evidence type="ECO:0000313" key="1">
    <source>
        <dbReference type="EMBL" id="MBF5058986.1"/>
    </source>
</evidence>
<proteinExistence type="predicted"/>
<organism evidence="1 2">
    <name type="scientific">Candidatus Neptunichlamydia vexilliferae</name>
    <dbReference type="NCBI Taxonomy" id="1651774"/>
    <lineage>
        <taxon>Bacteria</taxon>
        <taxon>Pseudomonadati</taxon>
        <taxon>Chlamydiota</taxon>
        <taxon>Chlamydiia</taxon>
        <taxon>Parachlamydiales</taxon>
        <taxon>Simkaniaceae</taxon>
        <taxon>Candidatus Neptunichlamydia</taxon>
    </lineage>
</organism>
<keyword evidence="2" id="KW-1185">Reference proteome</keyword>
<dbReference type="EMBL" id="JAAEJV010000008">
    <property type="protein sequence ID" value="MBF5058986.1"/>
    <property type="molecule type" value="Genomic_DNA"/>
</dbReference>
<protein>
    <submittedName>
        <fullName evidence="1">Uncharacterized protein</fullName>
    </submittedName>
</protein>